<feature type="region of interest" description="Disordered" evidence="1">
    <location>
        <begin position="16"/>
        <end position="72"/>
    </location>
</feature>
<dbReference type="InterPro" id="IPR011434">
    <property type="entry name" value="Ltp-like_HTH"/>
</dbReference>
<feature type="domain" description="Putative host cell surface-exposed lipoprotein Ltp-like HTH region" evidence="2">
    <location>
        <begin position="73"/>
        <end position="119"/>
    </location>
</feature>
<evidence type="ECO:0000259" key="2">
    <source>
        <dbReference type="Pfam" id="PF07553"/>
    </source>
</evidence>
<comment type="caution">
    <text evidence="3">The sequence shown here is derived from an EMBL/GenBank/DDBJ whole genome shotgun (WGS) entry which is preliminary data.</text>
</comment>
<dbReference type="EMBL" id="PKJT01000031">
    <property type="protein sequence ID" value="PKZ78602.1"/>
    <property type="molecule type" value="Genomic_DNA"/>
</dbReference>
<evidence type="ECO:0000256" key="1">
    <source>
        <dbReference type="SAM" id="MobiDB-lite"/>
    </source>
</evidence>
<proteinExistence type="predicted"/>
<dbReference type="Pfam" id="PF07553">
    <property type="entry name" value="Lipoprotein_Ltp"/>
    <property type="match status" value="2"/>
</dbReference>
<evidence type="ECO:0000313" key="3">
    <source>
        <dbReference type="EMBL" id="PKZ78602.1"/>
    </source>
</evidence>
<feature type="compositionally biased region" description="Low complexity" evidence="1">
    <location>
        <begin position="19"/>
        <end position="43"/>
    </location>
</feature>
<dbReference type="AlphaFoldDB" id="A0AAX0VGZ4"/>
<reference evidence="3 4" key="1">
    <citation type="submission" date="2017-12" db="EMBL/GenBank/DDBJ databases">
        <title>Phylogenetic diversity of female urinary microbiome.</title>
        <authorList>
            <person name="Thomas-White K."/>
            <person name="Wolfe A.J."/>
        </authorList>
    </citation>
    <scope>NUCLEOTIDE SEQUENCE [LARGE SCALE GENOMIC DNA]</scope>
    <source>
        <strain evidence="3 4">UMB0038</strain>
    </source>
</reference>
<accession>A0AAX0VGZ4</accession>
<sequence>MTPIINRIPEYAALEVDGASEGASSTPAASSTSTPTAGSAPASEPTPTPEPTPTLSEETEAAAEHEAGDVPMEYQSALRKAYSYEENMDMSKMGIYGQLVSEYGEQFSPEAAQYAIDNMTDVDWNANALAKAKSYQEMMDMSPSAIYDQLVSEYGEEFTPDQAQYAIDNLSQ</sequence>
<dbReference type="Gene3D" id="1.10.10.10">
    <property type="entry name" value="Winged helix-like DNA-binding domain superfamily/Winged helix DNA-binding domain"/>
    <property type="match status" value="2"/>
</dbReference>
<dbReference type="Proteomes" id="UP000234847">
    <property type="component" value="Unassembled WGS sequence"/>
</dbReference>
<dbReference type="InterPro" id="IPR036388">
    <property type="entry name" value="WH-like_DNA-bd_sf"/>
</dbReference>
<organism evidence="3 4">
    <name type="scientific">Micrococcus luteus</name>
    <name type="common">Micrococcus lysodeikticus</name>
    <dbReference type="NCBI Taxonomy" id="1270"/>
    <lineage>
        <taxon>Bacteria</taxon>
        <taxon>Bacillati</taxon>
        <taxon>Actinomycetota</taxon>
        <taxon>Actinomycetes</taxon>
        <taxon>Micrococcales</taxon>
        <taxon>Micrococcaceae</taxon>
        <taxon>Micrococcus</taxon>
    </lineage>
</organism>
<feature type="domain" description="Putative host cell surface-exposed lipoprotein Ltp-like HTH region" evidence="2">
    <location>
        <begin position="123"/>
        <end position="170"/>
    </location>
</feature>
<evidence type="ECO:0000313" key="4">
    <source>
        <dbReference type="Proteomes" id="UP000234847"/>
    </source>
</evidence>
<protein>
    <recommendedName>
        <fullName evidence="2">Putative host cell surface-exposed lipoprotein Ltp-like HTH region domain-containing protein</fullName>
    </recommendedName>
</protein>
<gene>
    <name evidence="3" type="ORF">CYJ95_12375</name>
</gene>
<name>A0AAX0VGZ4_MICLU</name>